<accession>A0ABV0QD40</accession>
<feature type="transmembrane region" description="Helical" evidence="1">
    <location>
        <begin position="77"/>
        <end position="101"/>
    </location>
</feature>
<name>A0ABV0QD40_9TELE</name>
<gene>
    <name evidence="2" type="ORF">XENOCAPTIV_011196</name>
</gene>
<evidence type="ECO:0000256" key="1">
    <source>
        <dbReference type="SAM" id="Phobius"/>
    </source>
</evidence>
<feature type="transmembrane region" description="Helical" evidence="1">
    <location>
        <begin position="20"/>
        <end position="36"/>
    </location>
</feature>
<protein>
    <submittedName>
        <fullName evidence="2">Uncharacterized protein</fullName>
    </submittedName>
</protein>
<feature type="transmembrane region" description="Helical" evidence="1">
    <location>
        <begin position="48"/>
        <end position="65"/>
    </location>
</feature>
<dbReference type="Proteomes" id="UP001434883">
    <property type="component" value="Unassembled WGS sequence"/>
</dbReference>
<keyword evidence="1" id="KW-1133">Transmembrane helix</keyword>
<keyword evidence="1" id="KW-0472">Membrane</keyword>
<dbReference type="EMBL" id="JAHRIN010008643">
    <property type="protein sequence ID" value="MEQ2193720.1"/>
    <property type="molecule type" value="Genomic_DNA"/>
</dbReference>
<organism evidence="2 3">
    <name type="scientific">Xenoophorus captivus</name>
    <dbReference type="NCBI Taxonomy" id="1517983"/>
    <lineage>
        <taxon>Eukaryota</taxon>
        <taxon>Metazoa</taxon>
        <taxon>Chordata</taxon>
        <taxon>Craniata</taxon>
        <taxon>Vertebrata</taxon>
        <taxon>Euteleostomi</taxon>
        <taxon>Actinopterygii</taxon>
        <taxon>Neopterygii</taxon>
        <taxon>Teleostei</taxon>
        <taxon>Neoteleostei</taxon>
        <taxon>Acanthomorphata</taxon>
        <taxon>Ovalentaria</taxon>
        <taxon>Atherinomorphae</taxon>
        <taxon>Cyprinodontiformes</taxon>
        <taxon>Goodeidae</taxon>
        <taxon>Xenoophorus</taxon>
    </lineage>
</organism>
<proteinExistence type="predicted"/>
<evidence type="ECO:0000313" key="2">
    <source>
        <dbReference type="EMBL" id="MEQ2193720.1"/>
    </source>
</evidence>
<keyword evidence="3" id="KW-1185">Reference proteome</keyword>
<keyword evidence="1" id="KW-0812">Transmembrane</keyword>
<reference evidence="2 3" key="1">
    <citation type="submission" date="2021-06" db="EMBL/GenBank/DDBJ databases">
        <authorList>
            <person name="Palmer J.M."/>
        </authorList>
    </citation>
    <scope>NUCLEOTIDE SEQUENCE [LARGE SCALE GENOMIC DNA]</scope>
    <source>
        <strain evidence="2 3">XC_2019</strain>
        <tissue evidence="2">Muscle</tissue>
    </source>
</reference>
<sequence length="104" mass="11754">MRLPRESHMVGLRCSQRPCFSVFYFSSCGGVAQFVYNIPNLYLNSDPGVNFLFFFFGSISLRLFLSRDLQGKPPISLGASIILPLSLLTRCLKAICLFTLWKPL</sequence>
<comment type="caution">
    <text evidence="2">The sequence shown here is derived from an EMBL/GenBank/DDBJ whole genome shotgun (WGS) entry which is preliminary data.</text>
</comment>
<evidence type="ECO:0000313" key="3">
    <source>
        <dbReference type="Proteomes" id="UP001434883"/>
    </source>
</evidence>